<dbReference type="EMBL" id="JAMZIH010003839">
    <property type="protein sequence ID" value="KAJ1676586.1"/>
    <property type="molecule type" value="Genomic_DNA"/>
</dbReference>
<proteinExistence type="predicted"/>
<dbReference type="Proteomes" id="UP001145114">
    <property type="component" value="Unassembled WGS sequence"/>
</dbReference>
<sequence>MQDQQALPMPLHRYSYPAATTIPAALPAQQHSADPAVRRHHHPPEEVITAPSSEITSKRAAPKQASHHRIQSVSRGLNGWQSAFCGSVAGLVSRAVIAPLDVAKITLQLQTQRVKFGLVQSGRPTGMLGCMLRIYREEGIR</sequence>
<organism evidence="1 2">
    <name type="scientific">Spiromyces aspiralis</name>
    <dbReference type="NCBI Taxonomy" id="68401"/>
    <lineage>
        <taxon>Eukaryota</taxon>
        <taxon>Fungi</taxon>
        <taxon>Fungi incertae sedis</taxon>
        <taxon>Zoopagomycota</taxon>
        <taxon>Kickxellomycotina</taxon>
        <taxon>Kickxellomycetes</taxon>
        <taxon>Kickxellales</taxon>
        <taxon>Kickxellaceae</taxon>
        <taxon>Spiromyces</taxon>
    </lineage>
</organism>
<feature type="non-terminal residue" evidence="1">
    <location>
        <position position="141"/>
    </location>
</feature>
<accession>A0ACC1HMK5</accession>
<name>A0ACC1HMK5_9FUNG</name>
<protein>
    <submittedName>
        <fullName evidence="1">Mitochondrial thiamine pyrophosphate transporter</fullName>
    </submittedName>
</protein>
<evidence type="ECO:0000313" key="1">
    <source>
        <dbReference type="EMBL" id="KAJ1676586.1"/>
    </source>
</evidence>
<gene>
    <name evidence="1" type="primary">TPC1_3</name>
    <name evidence="1" type="ORF">EV182_007892</name>
</gene>
<comment type="caution">
    <text evidence="1">The sequence shown here is derived from an EMBL/GenBank/DDBJ whole genome shotgun (WGS) entry which is preliminary data.</text>
</comment>
<evidence type="ECO:0000313" key="2">
    <source>
        <dbReference type="Proteomes" id="UP001145114"/>
    </source>
</evidence>
<reference evidence="1" key="1">
    <citation type="submission" date="2022-06" db="EMBL/GenBank/DDBJ databases">
        <title>Phylogenomic reconstructions and comparative analyses of Kickxellomycotina fungi.</title>
        <authorList>
            <person name="Reynolds N.K."/>
            <person name="Stajich J.E."/>
            <person name="Barry K."/>
            <person name="Grigoriev I.V."/>
            <person name="Crous P."/>
            <person name="Smith M.E."/>
        </authorList>
    </citation>
    <scope>NUCLEOTIDE SEQUENCE</scope>
    <source>
        <strain evidence="1">RSA 2271</strain>
    </source>
</reference>
<keyword evidence="2" id="KW-1185">Reference proteome</keyword>